<dbReference type="Proteomes" id="UP000587586">
    <property type="component" value="Unassembled WGS sequence"/>
</dbReference>
<evidence type="ECO:0000313" key="2">
    <source>
        <dbReference type="Proteomes" id="UP000587586"/>
    </source>
</evidence>
<name>A0A6V8NBB5_9BACT</name>
<dbReference type="AlphaFoldDB" id="A0A6V8NBB5"/>
<reference evidence="2" key="1">
    <citation type="submission" date="2020-06" db="EMBL/GenBank/DDBJ databases">
        <title>Draft genomic sequecing of Geomonas sp. Red745.</title>
        <authorList>
            <person name="Itoh H."/>
            <person name="Xu Z.X."/>
            <person name="Ushijima N."/>
            <person name="Masuda Y."/>
            <person name="Shiratori Y."/>
            <person name="Senoo K."/>
        </authorList>
    </citation>
    <scope>NUCLEOTIDE SEQUENCE [LARGE SCALE GENOMIC DNA]</scope>
    <source>
        <strain evidence="2">Red745</strain>
    </source>
</reference>
<organism evidence="1 2">
    <name type="scientific">Geomonas limicola</name>
    <dbReference type="NCBI Taxonomy" id="2740186"/>
    <lineage>
        <taxon>Bacteria</taxon>
        <taxon>Pseudomonadati</taxon>
        <taxon>Thermodesulfobacteriota</taxon>
        <taxon>Desulfuromonadia</taxon>
        <taxon>Geobacterales</taxon>
        <taxon>Geobacteraceae</taxon>
        <taxon>Geomonas</taxon>
    </lineage>
</organism>
<gene>
    <name evidence="1" type="ORF">GMLC_35010</name>
</gene>
<proteinExistence type="predicted"/>
<comment type="caution">
    <text evidence="1">The sequence shown here is derived from an EMBL/GenBank/DDBJ whole genome shotgun (WGS) entry which is preliminary data.</text>
</comment>
<evidence type="ECO:0008006" key="3">
    <source>
        <dbReference type="Google" id="ProtNLM"/>
    </source>
</evidence>
<evidence type="ECO:0000313" key="1">
    <source>
        <dbReference type="EMBL" id="GFO69922.1"/>
    </source>
</evidence>
<keyword evidence="2" id="KW-1185">Reference proteome</keyword>
<protein>
    <recommendedName>
        <fullName evidence="3">Lipoprotein</fullName>
    </recommendedName>
</protein>
<sequence length="158" mass="16935">MFRFWALLFLLVTAGCGEGENAVAVTSVMADTRGTYRLVTSQVEITSASGTTRFASFSSGTLRLKETDYTMSLAGNGGFTASGSYHLGASANTVLNSRQGAFSLSSNLAPSTLAGSYFAQPDFYLTLNYVPYALVDSSTVVRTETWRKLSDSPRYGLD</sequence>
<accession>A0A6V8NBB5</accession>
<dbReference type="EMBL" id="BLXZ01000007">
    <property type="protein sequence ID" value="GFO69922.1"/>
    <property type="molecule type" value="Genomic_DNA"/>
</dbReference>
<dbReference type="RefSeq" id="WP_183362499.1">
    <property type="nucleotide sequence ID" value="NZ_BLXZ01000007.1"/>
</dbReference>
<dbReference type="PROSITE" id="PS51257">
    <property type="entry name" value="PROKAR_LIPOPROTEIN"/>
    <property type="match status" value="1"/>
</dbReference>